<evidence type="ECO:0000256" key="10">
    <source>
        <dbReference type="ARBA" id="ARBA00031323"/>
    </source>
</evidence>
<dbReference type="Proteomes" id="UP000656042">
    <property type="component" value="Unassembled WGS sequence"/>
</dbReference>
<comment type="subcellular location">
    <subcellularLocation>
        <location evidence="1">Cytoplasm</location>
    </subcellularLocation>
</comment>
<keyword evidence="7" id="KW-0808">Transferase</keyword>
<dbReference type="EMBL" id="BMMX01000005">
    <property type="protein sequence ID" value="GGK85102.1"/>
    <property type="molecule type" value="Genomic_DNA"/>
</dbReference>
<evidence type="ECO:0000256" key="7">
    <source>
        <dbReference type="ARBA" id="ARBA00022679"/>
    </source>
</evidence>
<dbReference type="GO" id="GO:0032259">
    <property type="term" value="P:methylation"/>
    <property type="evidence" value="ECO:0007669"/>
    <property type="project" value="UniProtKB-KW"/>
</dbReference>
<evidence type="ECO:0000256" key="5">
    <source>
        <dbReference type="ARBA" id="ARBA00022490"/>
    </source>
</evidence>
<dbReference type="SUPFAM" id="SSF53335">
    <property type="entry name" value="S-adenosyl-L-methionine-dependent methyltransferases"/>
    <property type="match status" value="1"/>
</dbReference>
<dbReference type="Gene3D" id="3.40.50.150">
    <property type="entry name" value="Vaccinia Virus protein VP39"/>
    <property type="match status" value="1"/>
</dbReference>
<dbReference type="RefSeq" id="WP_189078776.1">
    <property type="nucleotide sequence ID" value="NZ_BMMX01000005.1"/>
</dbReference>
<reference evidence="12" key="1">
    <citation type="journal article" date="2014" name="Int. J. Syst. Evol. Microbiol.">
        <title>Complete genome sequence of Corynebacterium casei LMG S-19264T (=DSM 44701T), isolated from a smear-ripened cheese.</title>
        <authorList>
            <consortium name="US DOE Joint Genome Institute (JGI-PGF)"/>
            <person name="Walter F."/>
            <person name="Albersmeier A."/>
            <person name="Kalinowski J."/>
            <person name="Ruckert C."/>
        </authorList>
    </citation>
    <scope>NUCLEOTIDE SEQUENCE</scope>
    <source>
        <strain evidence="12">CGMCC 4.7299</strain>
    </source>
</reference>
<evidence type="ECO:0000313" key="12">
    <source>
        <dbReference type="EMBL" id="GGK85102.1"/>
    </source>
</evidence>
<evidence type="ECO:0000256" key="11">
    <source>
        <dbReference type="ARBA" id="ARBA00031350"/>
    </source>
</evidence>
<protein>
    <recommendedName>
        <fullName evidence="4">Protein-L-isoaspartate O-methyltransferase</fullName>
        <ecNumber evidence="3">2.1.1.77</ecNumber>
    </recommendedName>
    <alternativeName>
        <fullName evidence="11">L-isoaspartyl protein carboxyl methyltransferase</fullName>
    </alternativeName>
    <alternativeName>
        <fullName evidence="9">Protein L-isoaspartyl methyltransferase</fullName>
    </alternativeName>
    <alternativeName>
        <fullName evidence="10">Protein-beta-aspartate methyltransferase</fullName>
    </alternativeName>
</protein>
<evidence type="ECO:0000256" key="3">
    <source>
        <dbReference type="ARBA" id="ARBA00011890"/>
    </source>
</evidence>
<dbReference type="GO" id="GO:0005737">
    <property type="term" value="C:cytoplasm"/>
    <property type="evidence" value="ECO:0007669"/>
    <property type="project" value="UniProtKB-SubCell"/>
</dbReference>
<dbReference type="GO" id="GO:0004719">
    <property type="term" value="F:protein-L-isoaspartate (D-aspartate) O-methyltransferase activity"/>
    <property type="evidence" value="ECO:0007669"/>
    <property type="project" value="UniProtKB-EC"/>
</dbReference>
<gene>
    <name evidence="12" type="ORF">GCM10012284_19260</name>
</gene>
<proteinExistence type="inferred from homology"/>
<evidence type="ECO:0000256" key="2">
    <source>
        <dbReference type="ARBA" id="ARBA00005369"/>
    </source>
</evidence>
<name>A0A8J3BZL3_9ACTN</name>
<dbReference type="CDD" id="cd02440">
    <property type="entry name" value="AdoMet_MTases"/>
    <property type="match status" value="1"/>
</dbReference>
<evidence type="ECO:0000256" key="8">
    <source>
        <dbReference type="ARBA" id="ARBA00022691"/>
    </source>
</evidence>
<dbReference type="AlphaFoldDB" id="A0A8J3BZL3"/>
<keyword evidence="8" id="KW-0949">S-adenosyl-L-methionine</keyword>
<comment type="similarity">
    <text evidence="2">Belongs to the methyltransferase superfamily. L-isoaspartyl/D-aspartyl protein methyltransferase family.</text>
</comment>
<evidence type="ECO:0000256" key="1">
    <source>
        <dbReference type="ARBA" id="ARBA00004496"/>
    </source>
</evidence>
<keyword evidence="13" id="KW-1185">Reference proteome</keyword>
<evidence type="ECO:0000313" key="13">
    <source>
        <dbReference type="Proteomes" id="UP000656042"/>
    </source>
</evidence>
<evidence type="ECO:0000256" key="6">
    <source>
        <dbReference type="ARBA" id="ARBA00022603"/>
    </source>
</evidence>
<keyword evidence="5" id="KW-0963">Cytoplasm</keyword>
<dbReference type="PANTHER" id="PTHR11579:SF0">
    <property type="entry name" value="PROTEIN-L-ISOASPARTATE(D-ASPARTATE) O-METHYLTRANSFERASE"/>
    <property type="match status" value="1"/>
</dbReference>
<dbReference type="Pfam" id="PF01135">
    <property type="entry name" value="PCMT"/>
    <property type="match status" value="1"/>
</dbReference>
<dbReference type="InterPro" id="IPR029063">
    <property type="entry name" value="SAM-dependent_MTases_sf"/>
</dbReference>
<reference evidence="12" key="2">
    <citation type="submission" date="2020-09" db="EMBL/GenBank/DDBJ databases">
        <authorList>
            <person name="Sun Q."/>
            <person name="Zhou Y."/>
        </authorList>
    </citation>
    <scope>NUCLEOTIDE SEQUENCE</scope>
    <source>
        <strain evidence="12">CGMCC 4.7299</strain>
    </source>
</reference>
<evidence type="ECO:0000256" key="4">
    <source>
        <dbReference type="ARBA" id="ARBA00013346"/>
    </source>
</evidence>
<evidence type="ECO:0000256" key="9">
    <source>
        <dbReference type="ARBA" id="ARBA00030757"/>
    </source>
</evidence>
<dbReference type="PANTHER" id="PTHR11579">
    <property type="entry name" value="PROTEIN-L-ISOASPARTATE O-METHYLTRANSFERASE"/>
    <property type="match status" value="1"/>
</dbReference>
<sequence length="358" mass="37116">MTDLRARYVEQIRPDGAPLTGALADAFAAVPREVFVPDGFRRRDGGWAVPGDADFLDLVYRDDVLVTKVDGRVPISSSSQPSLMAAMLQALDVRPGVRILEIGAGTGYNAALMSALGATVTSVDVQPDVAARADAAVQAAGCSGVRVQTGDGYRGAPGQFDRVIVTVGVSGVSPFWFARLTGAGPVVAPVAHAGTHPVLALPDMTTASVVCAAAFMSAAGPLMASHPLGHPAPAPPGALRGFTPAAPARWNPPLDAVAYHDLWYAAGVWHRRATQAALPDYGDGVLALLGRGGAGAAVLTDGAVLAGGRQAADLTADAVQVMDRWETAGRPAMRAWQIELARAGFPKAPIWVPTRWRL</sequence>
<organism evidence="12 13">
    <name type="scientific">Mangrovihabitans endophyticus</name>
    <dbReference type="NCBI Taxonomy" id="1751298"/>
    <lineage>
        <taxon>Bacteria</taxon>
        <taxon>Bacillati</taxon>
        <taxon>Actinomycetota</taxon>
        <taxon>Actinomycetes</taxon>
        <taxon>Micromonosporales</taxon>
        <taxon>Micromonosporaceae</taxon>
        <taxon>Mangrovihabitans</taxon>
    </lineage>
</organism>
<keyword evidence="6" id="KW-0489">Methyltransferase</keyword>
<accession>A0A8J3BZL3</accession>
<comment type="caution">
    <text evidence="12">The sequence shown here is derived from an EMBL/GenBank/DDBJ whole genome shotgun (WGS) entry which is preliminary data.</text>
</comment>
<dbReference type="InterPro" id="IPR000682">
    <property type="entry name" value="PCMT"/>
</dbReference>
<dbReference type="EC" id="2.1.1.77" evidence="3"/>